<evidence type="ECO:0000313" key="7">
    <source>
        <dbReference type="EMBL" id="MBC2604665.1"/>
    </source>
</evidence>
<feature type="domain" description="Chorismate-utilising enzyme C-terminal" evidence="6">
    <location>
        <begin position="212"/>
        <end position="465"/>
    </location>
</feature>
<evidence type="ECO:0000313" key="8">
    <source>
        <dbReference type="Proteomes" id="UP000526501"/>
    </source>
</evidence>
<comment type="caution">
    <text evidence="7">The sequence shown here is derived from an EMBL/GenBank/DDBJ whole genome shotgun (WGS) entry which is preliminary data.</text>
</comment>
<dbReference type="GO" id="GO:0008909">
    <property type="term" value="F:isochorismate synthase activity"/>
    <property type="evidence" value="ECO:0007669"/>
    <property type="project" value="UniProtKB-EC"/>
</dbReference>
<evidence type="ECO:0000259" key="6">
    <source>
        <dbReference type="Pfam" id="PF00425"/>
    </source>
</evidence>
<name>A0A7X1B5B3_9BACT</name>
<dbReference type="EMBL" id="JACHVC010000001">
    <property type="protein sequence ID" value="MBC2604665.1"/>
    <property type="molecule type" value="Genomic_DNA"/>
</dbReference>
<accession>A0A7X1B5B3</accession>
<evidence type="ECO:0000256" key="5">
    <source>
        <dbReference type="ARBA" id="ARBA00041564"/>
    </source>
</evidence>
<keyword evidence="4 7" id="KW-0413">Isomerase</keyword>
<dbReference type="RefSeq" id="WP_185658556.1">
    <property type="nucleotide sequence ID" value="NZ_CAWPOO010000001.1"/>
</dbReference>
<comment type="catalytic activity">
    <reaction evidence="1">
        <text>chorismate = isochorismate</text>
        <dbReference type="Rhea" id="RHEA:18985"/>
        <dbReference type="ChEBI" id="CHEBI:29748"/>
        <dbReference type="ChEBI" id="CHEBI:29780"/>
        <dbReference type="EC" id="5.4.4.2"/>
    </reaction>
</comment>
<dbReference type="PANTHER" id="PTHR42839:SF2">
    <property type="entry name" value="ISOCHORISMATE SYNTHASE ENTC"/>
    <property type="match status" value="1"/>
</dbReference>
<dbReference type="InterPro" id="IPR005801">
    <property type="entry name" value="ADC_synthase"/>
</dbReference>
<evidence type="ECO:0000256" key="4">
    <source>
        <dbReference type="ARBA" id="ARBA00023235"/>
    </source>
</evidence>
<dbReference type="InterPro" id="IPR004561">
    <property type="entry name" value="IsoChor_synthase"/>
</dbReference>
<organism evidence="7 8">
    <name type="scientific">Pelagicoccus albus</name>
    <dbReference type="NCBI Taxonomy" id="415222"/>
    <lineage>
        <taxon>Bacteria</taxon>
        <taxon>Pseudomonadati</taxon>
        <taxon>Verrucomicrobiota</taxon>
        <taxon>Opitutia</taxon>
        <taxon>Puniceicoccales</taxon>
        <taxon>Pelagicoccaceae</taxon>
        <taxon>Pelagicoccus</taxon>
    </lineage>
</organism>
<dbReference type="NCBIfam" id="TIGR00543">
    <property type="entry name" value="isochor_syn"/>
    <property type="match status" value="1"/>
</dbReference>
<dbReference type="Pfam" id="PF00425">
    <property type="entry name" value="Chorismate_bind"/>
    <property type="match status" value="1"/>
</dbReference>
<proteinExistence type="inferred from homology"/>
<sequence>MDTIQLDPAKAKSFETLHAFLQACLVKAMERGKPQLVSIAAESSLLDPLAVLESIYEDQQQHFYIEKKRDDLAIAGAEAAISYSPSGASRFKSAKAWIEETLENAIAVGDPSLPFFGPHFFCGFSFFDEVSSKVPFPSSSLFVPRWQVVSTKGRCVAIANATIGLGDDVEAVAKRIWNANTKFRSFDYSEEECSSKKDGIRILETKERGGDDAFQVAVGNALKQIKVGEFEKIVLARALELKADQPFHPLEILNTLRERYEDCFAFSIANGKGQSFIGASPERLVSVFKGRVNVDALAGTAPRGKTASEDARFGAGLLDSEKDRREHRIVYDSICRRLESLDLSVESLCCPSLKKLQNVQHLFVDVEAELADGIHLLDLVAELHPTPAVGGTPREAAVPRIQEHERFERGLYAGPIGWINSKGEGEFLVGIRSALVDGENACLYAGVGVVEGSVPEREHLETNLKFQALKENLL</sequence>
<evidence type="ECO:0000256" key="3">
    <source>
        <dbReference type="ARBA" id="ARBA00012824"/>
    </source>
</evidence>
<dbReference type="InterPro" id="IPR015890">
    <property type="entry name" value="Chorismate_C"/>
</dbReference>
<keyword evidence="8" id="KW-1185">Reference proteome</keyword>
<dbReference type="Gene3D" id="3.60.120.10">
    <property type="entry name" value="Anthranilate synthase"/>
    <property type="match status" value="1"/>
</dbReference>
<reference evidence="7 8" key="1">
    <citation type="submission" date="2020-07" db="EMBL/GenBank/DDBJ databases">
        <authorList>
            <person name="Feng X."/>
        </authorList>
    </citation>
    <scope>NUCLEOTIDE SEQUENCE [LARGE SCALE GENOMIC DNA]</scope>
    <source>
        <strain evidence="7 8">JCM23202</strain>
    </source>
</reference>
<dbReference type="PANTHER" id="PTHR42839">
    <property type="entry name" value="ISOCHORISMATE SYNTHASE ENTC"/>
    <property type="match status" value="1"/>
</dbReference>
<dbReference type="EC" id="5.4.4.2" evidence="3"/>
<evidence type="ECO:0000256" key="2">
    <source>
        <dbReference type="ARBA" id="ARBA00005297"/>
    </source>
</evidence>
<dbReference type="SUPFAM" id="SSF56322">
    <property type="entry name" value="ADC synthase"/>
    <property type="match status" value="1"/>
</dbReference>
<comment type="similarity">
    <text evidence="2">Belongs to the isochorismate synthase family.</text>
</comment>
<dbReference type="Proteomes" id="UP000526501">
    <property type="component" value="Unassembled WGS sequence"/>
</dbReference>
<dbReference type="AlphaFoldDB" id="A0A7X1B5B3"/>
<protein>
    <recommendedName>
        <fullName evidence="3">isochorismate synthase</fullName>
        <ecNumber evidence="3">5.4.4.2</ecNumber>
    </recommendedName>
    <alternativeName>
        <fullName evidence="5">Isochorismate mutase</fullName>
    </alternativeName>
</protein>
<gene>
    <name evidence="7" type="ORF">H5P27_01210</name>
</gene>
<evidence type="ECO:0000256" key="1">
    <source>
        <dbReference type="ARBA" id="ARBA00000799"/>
    </source>
</evidence>